<dbReference type="EMBL" id="CP000438">
    <property type="protein sequence ID" value="ABJ10747.1"/>
    <property type="molecule type" value="Genomic_DNA"/>
</dbReference>
<evidence type="ECO:0000313" key="4">
    <source>
        <dbReference type="Proteomes" id="UP000000653"/>
    </source>
</evidence>
<evidence type="ECO:0000256" key="1">
    <source>
        <dbReference type="ARBA" id="ARBA00023002"/>
    </source>
</evidence>
<dbReference type="Gene3D" id="3.50.50.60">
    <property type="entry name" value="FAD/NAD(P)-binding domain"/>
    <property type="match status" value="1"/>
</dbReference>
<accession>A0A0H2Z9D6</accession>
<dbReference type="PANTHER" id="PTHR13847:SF285">
    <property type="entry name" value="FAD DEPENDENT OXIDOREDUCTASE DOMAIN-CONTAINING PROTEIN"/>
    <property type="match status" value="1"/>
</dbReference>
<sequence length="465" mass="50688">MTFRPFWLDQALRSEHAAPCPPLAGDTRADLCIVGGGYTGLWTAIMLKEHDPGLDVVLVEADLCGAGASGRNGGCALSWSAKFFTLERLFGLTEAIRLVKASEDSIRAIGAFCQRYDVEADYRLDGTLYTATNPAQVGSTDSVIAALERHGINSFVKRPLADVQRLAGSRRHLEGWFSPAAATVQPGKLVRGLRRVALQLGVRLYEGTPMRGLEHGRPAEVVTPHGRVVADRVVLALNAWMARAFPQFERSVAIVSSDMLITEPRPDLLQEIGLTSGVSVLDSRIFVHYYHNTPDGRLMLGKGGNTFAYGGRMLPVFDRPSPYLGQLRGSLREFFPEFAEVAIEASWNGPSDRSVTGLPFFGRLDGRDNVFYGFGYSGSGVGPCHMGGQILSSLALGLDNPWTRSPLTQGPLGRFPPEPIRYVGSLMVRNAIRRKERAEDVGRRPRHLDVRLARFAAAAGKADKG</sequence>
<gene>
    <name evidence="3" type="ordered locus">PA14_44210</name>
</gene>
<reference evidence="3 4" key="1">
    <citation type="journal article" date="2006" name="Genome Biol.">
        <title>Genomic analysis reveals that Pseudomonas aeruginosa virulence is combinatorial.</title>
        <authorList>
            <person name="Lee D.G."/>
            <person name="Urbach J.M."/>
            <person name="Wu G."/>
            <person name="Liberati N.T."/>
            <person name="Feinbaum R.L."/>
            <person name="Miyata S."/>
            <person name="Diggins L.T."/>
            <person name="He J."/>
            <person name="Saucier M."/>
            <person name="Deziel E."/>
            <person name="Friedman L."/>
            <person name="Li L."/>
            <person name="Grills G."/>
            <person name="Montgomery K."/>
            <person name="Kucherlapati R."/>
            <person name="Rahme L.G."/>
            <person name="Ausubel F.M."/>
        </authorList>
    </citation>
    <scope>NUCLEOTIDE SEQUENCE [LARGE SCALE GENOMIC DNA]</scope>
    <source>
        <strain evidence="3 4">UCBPP-PA14</strain>
    </source>
</reference>
<protein>
    <submittedName>
        <fullName evidence="3">Putative Glycine/D-amino acid oxidase</fullName>
    </submittedName>
</protein>
<dbReference type="SUPFAM" id="SSF51905">
    <property type="entry name" value="FAD/NAD(P)-binding domain"/>
    <property type="match status" value="1"/>
</dbReference>
<keyword evidence="1" id="KW-0560">Oxidoreductase</keyword>
<dbReference type="InterPro" id="IPR017715">
    <property type="entry name" value="NH2-phosphonate_OxRdtase"/>
</dbReference>
<dbReference type="InterPro" id="IPR006076">
    <property type="entry name" value="FAD-dep_OxRdtase"/>
</dbReference>
<dbReference type="KEGG" id="pau:PA14_44210"/>
<dbReference type="RefSeq" id="WP_003140172.1">
    <property type="nucleotide sequence ID" value="NC_008463.1"/>
</dbReference>
<dbReference type="BioCyc" id="PAER208963:G1G74-3709-MONOMER"/>
<feature type="domain" description="FAD dependent oxidoreductase" evidence="2">
    <location>
        <begin position="30"/>
        <end position="393"/>
    </location>
</feature>
<organism evidence="3 4">
    <name type="scientific">Pseudomonas aeruginosa (strain UCBPP-PA14)</name>
    <dbReference type="NCBI Taxonomy" id="208963"/>
    <lineage>
        <taxon>Bacteria</taxon>
        <taxon>Pseudomonadati</taxon>
        <taxon>Pseudomonadota</taxon>
        <taxon>Gammaproteobacteria</taxon>
        <taxon>Pseudomonadales</taxon>
        <taxon>Pseudomonadaceae</taxon>
        <taxon>Pseudomonas</taxon>
    </lineage>
</organism>
<proteinExistence type="predicted"/>
<name>A0A0H2Z9D6_PSEAB</name>
<dbReference type="Proteomes" id="UP000000653">
    <property type="component" value="Chromosome"/>
</dbReference>
<evidence type="ECO:0000259" key="2">
    <source>
        <dbReference type="Pfam" id="PF01266"/>
    </source>
</evidence>
<dbReference type="HOGENOM" id="CLU_007884_3_2_6"/>
<dbReference type="AlphaFoldDB" id="A0A0H2Z9D6"/>
<dbReference type="NCBIfam" id="TIGR03329">
    <property type="entry name" value="Phn_aa_oxid"/>
    <property type="match status" value="1"/>
</dbReference>
<dbReference type="Gene3D" id="3.30.9.10">
    <property type="entry name" value="D-Amino Acid Oxidase, subunit A, domain 2"/>
    <property type="match status" value="1"/>
</dbReference>
<dbReference type="GO" id="GO:0016491">
    <property type="term" value="F:oxidoreductase activity"/>
    <property type="evidence" value="ECO:0007669"/>
    <property type="project" value="UniProtKB-KW"/>
</dbReference>
<dbReference type="GO" id="GO:0005737">
    <property type="term" value="C:cytoplasm"/>
    <property type="evidence" value="ECO:0007669"/>
    <property type="project" value="TreeGrafter"/>
</dbReference>
<dbReference type="PANTHER" id="PTHR13847">
    <property type="entry name" value="SARCOSINE DEHYDROGENASE-RELATED"/>
    <property type="match status" value="1"/>
</dbReference>
<dbReference type="InterPro" id="IPR036188">
    <property type="entry name" value="FAD/NAD-bd_sf"/>
</dbReference>
<evidence type="ECO:0000313" key="3">
    <source>
        <dbReference type="EMBL" id="ABJ10747.1"/>
    </source>
</evidence>
<dbReference type="Pfam" id="PF01266">
    <property type="entry name" value="DAO"/>
    <property type="match status" value="1"/>
</dbReference>